<dbReference type="AlphaFoldDB" id="E1YEL2"/>
<feature type="region of interest" description="Disordered" evidence="1">
    <location>
        <begin position="305"/>
        <end position="324"/>
    </location>
</feature>
<sequence>MPSFSFKMRGFAAANRDVKFELVEESTGTKIERKPFRDGSLTVRDLNPGFYQLKVIHPNLINPIDQRRIRLYPQKQPTVVHIPVPEDLFKDSPLRDIPDVDLTPIQQAATKSAEMVKPLSPKAPGEVIRSNDWNMLVDAVSDLSNAVLELTNLVSPRGHDHPEIAEKIAEVQGNLIRFSEAYGKSLLELQREIEMANLKKNVEDTLDAAEASNEVRERVINRVKEMEEISQTNTILFTQKLASTGSFLLAQVNEMAVAKGDQADAFISKEAVQKTMQMANLYAETGPVVNAEQEINTYRKSSAATGGSKFTGAVGNTTSKGGIK</sequence>
<organism evidence="2">
    <name type="scientific">uncultured Desulfobacterium sp</name>
    <dbReference type="NCBI Taxonomy" id="201089"/>
    <lineage>
        <taxon>Bacteria</taxon>
        <taxon>Pseudomonadati</taxon>
        <taxon>Thermodesulfobacteriota</taxon>
        <taxon>Desulfobacteria</taxon>
        <taxon>Desulfobacterales</taxon>
        <taxon>Desulfobacteriaceae</taxon>
        <taxon>Desulfobacterium</taxon>
        <taxon>environmental samples</taxon>
    </lineage>
</organism>
<evidence type="ECO:0000256" key="1">
    <source>
        <dbReference type="SAM" id="MobiDB-lite"/>
    </source>
</evidence>
<dbReference type="EMBL" id="FR695871">
    <property type="protein sequence ID" value="CBX29006.1"/>
    <property type="molecule type" value="Genomic_DNA"/>
</dbReference>
<evidence type="ECO:0000313" key="2">
    <source>
        <dbReference type="EMBL" id="CBX29006.1"/>
    </source>
</evidence>
<feature type="compositionally biased region" description="Polar residues" evidence="1">
    <location>
        <begin position="314"/>
        <end position="324"/>
    </location>
</feature>
<name>E1YEL2_9BACT</name>
<accession>E1YEL2</accession>
<reference evidence="2" key="1">
    <citation type="journal article" date="2011" name="Environ. Microbiol.">
        <title>Genomic insights into the metabolic potential of the polycyclic aromatic hydrocarbon degrading sulfate-reducing Deltaproteobacterium N47.</title>
        <authorList>
            <person name="Bergmann F."/>
            <person name="Selesi D."/>
            <person name="Weinmaier T."/>
            <person name="Tischler P."/>
            <person name="Rattei T."/>
            <person name="Meckenstock R.U."/>
        </authorList>
    </citation>
    <scope>NUCLEOTIDE SEQUENCE</scope>
</reference>
<proteinExistence type="predicted"/>
<protein>
    <submittedName>
        <fullName evidence="2">Uncharacterized protein</fullName>
    </submittedName>
</protein>
<gene>
    <name evidence="2" type="ORF">N47_P17110</name>
</gene>